<keyword evidence="3" id="KW-1185">Reference proteome</keyword>
<dbReference type="EMBL" id="JAXCGZ010011358">
    <property type="protein sequence ID" value="KAK7075147.1"/>
    <property type="molecule type" value="Genomic_DNA"/>
</dbReference>
<dbReference type="AlphaFoldDB" id="A0AAN8X005"/>
<proteinExistence type="predicted"/>
<gene>
    <name evidence="2" type="ORF">SK128_006544</name>
</gene>
<evidence type="ECO:0000313" key="3">
    <source>
        <dbReference type="Proteomes" id="UP001381693"/>
    </source>
</evidence>
<organism evidence="2 3">
    <name type="scientific">Halocaridina rubra</name>
    <name type="common">Hawaiian red shrimp</name>
    <dbReference type="NCBI Taxonomy" id="373956"/>
    <lineage>
        <taxon>Eukaryota</taxon>
        <taxon>Metazoa</taxon>
        <taxon>Ecdysozoa</taxon>
        <taxon>Arthropoda</taxon>
        <taxon>Crustacea</taxon>
        <taxon>Multicrustacea</taxon>
        <taxon>Malacostraca</taxon>
        <taxon>Eumalacostraca</taxon>
        <taxon>Eucarida</taxon>
        <taxon>Decapoda</taxon>
        <taxon>Pleocyemata</taxon>
        <taxon>Caridea</taxon>
        <taxon>Atyoidea</taxon>
        <taxon>Atyidae</taxon>
        <taxon>Halocaridina</taxon>
    </lineage>
</organism>
<reference evidence="2 3" key="1">
    <citation type="submission" date="2023-11" db="EMBL/GenBank/DDBJ databases">
        <title>Halocaridina rubra genome assembly.</title>
        <authorList>
            <person name="Smith C."/>
        </authorList>
    </citation>
    <scope>NUCLEOTIDE SEQUENCE [LARGE SCALE GENOMIC DNA]</scope>
    <source>
        <strain evidence="2">EP-1</strain>
        <tissue evidence="2">Whole</tissue>
    </source>
</reference>
<sequence length="74" mass="7765">MIFTLGCSKRHQDQIIPKNQLPPGTNAEIIVPTINHSPKPPTISANISAGTPDTALESLGNAPVETIPQLQGSP</sequence>
<accession>A0AAN8X005</accession>
<protein>
    <submittedName>
        <fullName evidence="2">Uncharacterized protein</fullName>
    </submittedName>
</protein>
<evidence type="ECO:0000256" key="1">
    <source>
        <dbReference type="SAM" id="MobiDB-lite"/>
    </source>
</evidence>
<dbReference type="Proteomes" id="UP001381693">
    <property type="component" value="Unassembled WGS sequence"/>
</dbReference>
<feature type="non-terminal residue" evidence="2">
    <location>
        <position position="74"/>
    </location>
</feature>
<comment type="caution">
    <text evidence="2">The sequence shown here is derived from an EMBL/GenBank/DDBJ whole genome shotgun (WGS) entry which is preliminary data.</text>
</comment>
<name>A0AAN8X005_HALRR</name>
<feature type="region of interest" description="Disordered" evidence="1">
    <location>
        <begin position="51"/>
        <end position="74"/>
    </location>
</feature>
<evidence type="ECO:0000313" key="2">
    <source>
        <dbReference type="EMBL" id="KAK7075147.1"/>
    </source>
</evidence>